<dbReference type="WBParaSite" id="ECPE_0001180201-mRNA-1">
    <property type="protein sequence ID" value="ECPE_0001180201-mRNA-1"/>
    <property type="gene ID" value="ECPE_0001180201"/>
</dbReference>
<dbReference type="AlphaFoldDB" id="A0A183AXT2"/>
<keyword evidence="2" id="KW-1185">Reference proteome</keyword>
<dbReference type="InterPro" id="IPR043502">
    <property type="entry name" value="DNA/RNA_pol_sf"/>
</dbReference>
<dbReference type="Gene3D" id="3.10.10.10">
    <property type="entry name" value="HIV Type 1 Reverse Transcriptase, subunit A, domain 1"/>
    <property type="match status" value="1"/>
</dbReference>
<dbReference type="OrthoDB" id="10056300at2759"/>
<evidence type="ECO:0000313" key="1">
    <source>
        <dbReference type="EMBL" id="VDP88930.1"/>
    </source>
</evidence>
<name>A0A183AXT2_9TREM</name>
<organism evidence="3">
    <name type="scientific">Echinostoma caproni</name>
    <dbReference type="NCBI Taxonomy" id="27848"/>
    <lineage>
        <taxon>Eukaryota</taxon>
        <taxon>Metazoa</taxon>
        <taxon>Spiralia</taxon>
        <taxon>Lophotrochozoa</taxon>
        <taxon>Platyhelminthes</taxon>
        <taxon>Trematoda</taxon>
        <taxon>Digenea</taxon>
        <taxon>Plagiorchiida</taxon>
        <taxon>Echinostomata</taxon>
        <taxon>Echinostomatoidea</taxon>
        <taxon>Echinostomatidae</taxon>
        <taxon>Echinostoma</taxon>
    </lineage>
</organism>
<reference evidence="1 2" key="2">
    <citation type="submission" date="2018-11" db="EMBL/GenBank/DDBJ databases">
        <authorList>
            <consortium name="Pathogen Informatics"/>
        </authorList>
    </citation>
    <scope>NUCLEOTIDE SEQUENCE [LARGE SCALE GENOMIC DNA]</scope>
    <source>
        <strain evidence="1 2">Egypt</strain>
    </source>
</reference>
<dbReference type="Proteomes" id="UP000272942">
    <property type="component" value="Unassembled WGS sequence"/>
</dbReference>
<protein>
    <submittedName>
        <fullName evidence="3">Reverse transcriptase</fullName>
    </submittedName>
</protein>
<proteinExistence type="predicted"/>
<accession>A0A183AXT2</accession>
<gene>
    <name evidence="1" type="ORF">ECPE_LOCUS11767</name>
</gene>
<evidence type="ECO:0000313" key="2">
    <source>
        <dbReference type="Proteomes" id="UP000272942"/>
    </source>
</evidence>
<sequence>MWVLQGSITLHTNNDKPITSHLQHLVVQCFVSVGGMKKPTVALDLDGEPVFLKGRVLPHGQRKSVLKALQKMKKDGVISKVESSAWATPIVVALRSDGRTPRIYGYHRLTLNPRLRRCAATTMESEDFMQTLQG</sequence>
<dbReference type="EMBL" id="UZAN01051484">
    <property type="protein sequence ID" value="VDP88930.1"/>
    <property type="molecule type" value="Genomic_DNA"/>
</dbReference>
<reference evidence="3" key="1">
    <citation type="submission" date="2016-06" db="UniProtKB">
        <authorList>
            <consortium name="WormBaseParasite"/>
        </authorList>
    </citation>
    <scope>IDENTIFICATION</scope>
</reference>
<dbReference type="SUPFAM" id="SSF56672">
    <property type="entry name" value="DNA/RNA polymerases"/>
    <property type="match status" value="1"/>
</dbReference>
<evidence type="ECO:0000313" key="3">
    <source>
        <dbReference type="WBParaSite" id="ECPE_0001180201-mRNA-1"/>
    </source>
</evidence>